<dbReference type="EMBL" id="CP117417">
    <property type="protein sequence ID" value="WCT78676.1"/>
    <property type="molecule type" value="Genomic_DNA"/>
</dbReference>
<organism evidence="1 2">
    <name type="scientific">Novosphingobium humi</name>
    <dbReference type="NCBI Taxonomy" id="2282397"/>
    <lineage>
        <taxon>Bacteria</taxon>
        <taxon>Pseudomonadati</taxon>
        <taxon>Pseudomonadota</taxon>
        <taxon>Alphaproteobacteria</taxon>
        <taxon>Sphingomonadales</taxon>
        <taxon>Sphingomonadaceae</taxon>
        <taxon>Novosphingobium</taxon>
    </lineage>
</organism>
<proteinExistence type="predicted"/>
<name>A0ABY7TZF5_9SPHN</name>
<dbReference type="Pfam" id="PF07409">
    <property type="entry name" value="GP46"/>
    <property type="match status" value="1"/>
</dbReference>
<dbReference type="InterPro" id="IPR010877">
    <property type="entry name" value="Phage_Mu_Gp46"/>
</dbReference>
<protein>
    <submittedName>
        <fullName evidence="1">Phage GP46 family protein</fullName>
    </submittedName>
</protein>
<evidence type="ECO:0000313" key="2">
    <source>
        <dbReference type="Proteomes" id="UP001218231"/>
    </source>
</evidence>
<sequence length="172" mass="18744">MTDIITGWNNATGEADWVFQPVMPRIWTDETNAPIVDENGLLVGAVVDDTNTLEFINDLTTSVLISLFTDAPAGDDDVLPDGTTLRRGWWADATLGSKLWLLERSKALPSVAQQVGQYAASALGWLIADQIAIEVDAAAQWLSPTMLALTITITRGSARPISIRFANLWDFL</sequence>
<keyword evidence="2" id="KW-1185">Reference proteome</keyword>
<reference evidence="1 2" key="1">
    <citation type="submission" date="2023-02" db="EMBL/GenBank/DDBJ databases">
        <title>Genome sequence of Novosphingobium humi KACC 19094.</title>
        <authorList>
            <person name="Kim S."/>
            <person name="Heo J."/>
            <person name="Kwon S.-W."/>
        </authorList>
    </citation>
    <scope>NUCLEOTIDE SEQUENCE [LARGE SCALE GENOMIC DNA]</scope>
    <source>
        <strain evidence="1 2">KACC 19094</strain>
    </source>
</reference>
<evidence type="ECO:0000313" key="1">
    <source>
        <dbReference type="EMBL" id="WCT78676.1"/>
    </source>
</evidence>
<dbReference type="Proteomes" id="UP001218231">
    <property type="component" value="Chromosome"/>
</dbReference>
<dbReference type="RefSeq" id="WP_273618986.1">
    <property type="nucleotide sequence ID" value="NZ_CP117417.1"/>
</dbReference>
<accession>A0ABY7TZF5</accession>
<gene>
    <name evidence="1" type="ORF">PQ457_06850</name>
</gene>